<dbReference type="SMART" id="SM00387">
    <property type="entry name" value="HATPase_c"/>
    <property type="match status" value="1"/>
</dbReference>
<feature type="region of interest" description="Disordered" evidence="6">
    <location>
        <begin position="632"/>
        <end position="653"/>
    </location>
</feature>
<feature type="transmembrane region" description="Helical" evidence="7">
    <location>
        <begin position="33"/>
        <end position="54"/>
    </location>
</feature>
<feature type="transmembrane region" description="Helical" evidence="7">
    <location>
        <begin position="60"/>
        <end position="81"/>
    </location>
</feature>
<dbReference type="SMART" id="SM00448">
    <property type="entry name" value="REC"/>
    <property type="match status" value="1"/>
</dbReference>
<dbReference type="InterPro" id="IPR003594">
    <property type="entry name" value="HATPase_dom"/>
</dbReference>
<dbReference type="Pfam" id="PF00512">
    <property type="entry name" value="HisKA"/>
    <property type="match status" value="1"/>
</dbReference>
<gene>
    <name evidence="10" type="ORF">ACFOGJ_13085</name>
</gene>
<keyword evidence="7" id="KW-0472">Membrane</keyword>
<organism evidence="10 11">
    <name type="scientific">Marinibaculum pumilum</name>
    <dbReference type="NCBI Taxonomy" id="1766165"/>
    <lineage>
        <taxon>Bacteria</taxon>
        <taxon>Pseudomonadati</taxon>
        <taxon>Pseudomonadota</taxon>
        <taxon>Alphaproteobacteria</taxon>
        <taxon>Rhodospirillales</taxon>
        <taxon>Rhodospirillaceae</taxon>
        <taxon>Marinibaculum</taxon>
    </lineage>
</organism>
<dbReference type="InterPro" id="IPR011006">
    <property type="entry name" value="CheY-like_superfamily"/>
</dbReference>
<dbReference type="Gene3D" id="3.30.565.10">
    <property type="entry name" value="Histidine kinase-like ATPase, C-terminal domain"/>
    <property type="match status" value="1"/>
</dbReference>
<feature type="domain" description="Response regulatory" evidence="9">
    <location>
        <begin position="510"/>
        <end position="629"/>
    </location>
</feature>
<keyword evidence="3 5" id="KW-0597">Phosphoprotein</keyword>
<comment type="catalytic activity">
    <reaction evidence="1">
        <text>ATP + protein L-histidine = ADP + protein N-phospho-L-histidine.</text>
        <dbReference type="EC" id="2.7.13.3"/>
    </reaction>
</comment>
<proteinExistence type="predicted"/>
<evidence type="ECO:0000256" key="5">
    <source>
        <dbReference type="PROSITE-ProRule" id="PRU00169"/>
    </source>
</evidence>
<feature type="transmembrane region" description="Helical" evidence="7">
    <location>
        <begin position="170"/>
        <end position="191"/>
    </location>
</feature>
<feature type="transmembrane region" description="Helical" evidence="7">
    <location>
        <begin position="119"/>
        <end position="139"/>
    </location>
</feature>
<feature type="transmembrane region" description="Helical" evidence="7">
    <location>
        <begin position="93"/>
        <end position="113"/>
    </location>
</feature>
<keyword evidence="10" id="KW-0067">ATP-binding</keyword>
<dbReference type="SUPFAM" id="SSF55874">
    <property type="entry name" value="ATPase domain of HSP90 chaperone/DNA topoisomerase II/histidine kinase"/>
    <property type="match status" value="1"/>
</dbReference>
<dbReference type="PANTHER" id="PTHR45339">
    <property type="entry name" value="HYBRID SIGNAL TRANSDUCTION HISTIDINE KINASE J"/>
    <property type="match status" value="1"/>
</dbReference>
<keyword evidence="7" id="KW-0812">Transmembrane</keyword>
<dbReference type="InterPro" id="IPR005467">
    <property type="entry name" value="His_kinase_dom"/>
</dbReference>
<keyword evidence="4" id="KW-0902">Two-component regulatory system</keyword>
<feature type="modified residue" description="4-aspartylphosphate" evidence="5">
    <location>
        <position position="559"/>
    </location>
</feature>
<dbReference type="InterPro" id="IPR003661">
    <property type="entry name" value="HisK_dim/P_dom"/>
</dbReference>
<dbReference type="Proteomes" id="UP001595528">
    <property type="component" value="Unassembled WGS sequence"/>
</dbReference>
<dbReference type="SMART" id="SM00388">
    <property type="entry name" value="HisKA"/>
    <property type="match status" value="1"/>
</dbReference>
<dbReference type="Pfam" id="PF02518">
    <property type="entry name" value="HATPase_c"/>
    <property type="match status" value="1"/>
</dbReference>
<keyword evidence="11" id="KW-1185">Reference proteome</keyword>
<dbReference type="CDD" id="cd17546">
    <property type="entry name" value="REC_hyHK_CKI1_RcsC-like"/>
    <property type="match status" value="1"/>
</dbReference>
<dbReference type="PROSITE" id="PS50109">
    <property type="entry name" value="HIS_KIN"/>
    <property type="match status" value="1"/>
</dbReference>
<dbReference type="PROSITE" id="PS50110">
    <property type="entry name" value="RESPONSE_REGULATORY"/>
    <property type="match status" value="1"/>
</dbReference>
<evidence type="ECO:0000313" key="10">
    <source>
        <dbReference type="EMBL" id="MFC3228173.1"/>
    </source>
</evidence>
<name>A0ABV7L0J0_9PROT</name>
<evidence type="ECO:0000259" key="8">
    <source>
        <dbReference type="PROSITE" id="PS50109"/>
    </source>
</evidence>
<evidence type="ECO:0000256" key="1">
    <source>
        <dbReference type="ARBA" id="ARBA00000085"/>
    </source>
</evidence>
<dbReference type="EC" id="2.7.13.3" evidence="2"/>
<dbReference type="Gene3D" id="1.10.287.130">
    <property type="match status" value="1"/>
</dbReference>
<dbReference type="RefSeq" id="WP_379901040.1">
    <property type="nucleotide sequence ID" value="NZ_JBHRTR010000028.1"/>
</dbReference>
<dbReference type="Gene3D" id="3.40.50.2300">
    <property type="match status" value="1"/>
</dbReference>
<protein>
    <recommendedName>
        <fullName evidence="2">histidine kinase</fullName>
        <ecNumber evidence="2">2.7.13.3</ecNumber>
    </recommendedName>
</protein>
<evidence type="ECO:0000256" key="3">
    <source>
        <dbReference type="ARBA" id="ARBA00022553"/>
    </source>
</evidence>
<evidence type="ECO:0000259" key="9">
    <source>
        <dbReference type="PROSITE" id="PS50110"/>
    </source>
</evidence>
<evidence type="ECO:0000313" key="11">
    <source>
        <dbReference type="Proteomes" id="UP001595528"/>
    </source>
</evidence>
<dbReference type="InterPro" id="IPR004358">
    <property type="entry name" value="Sig_transdc_His_kin-like_C"/>
</dbReference>
<evidence type="ECO:0000256" key="2">
    <source>
        <dbReference type="ARBA" id="ARBA00012438"/>
    </source>
</evidence>
<dbReference type="GO" id="GO:0005524">
    <property type="term" value="F:ATP binding"/>
    <property type="evidence" value="ECO:0007669"/>
    <property type="project" value="UniProtKB-KW"/>
</dbReference>
<evidence type="ECO:0000256" key="6">
    <source>
        <dbReference type="SAM" id="MobiDB-lite"/>
    </source>
</evidence>
<dbReference type="SUPFAM" id="SSF47384">
    <property type="entry name" value="Homodimeric domain of signal transducing histidine kinase"/>
    <property type="match status" value="1"/>
</dbReference>
<evidence type="ECO:0000256" key="4">
    <source>
        <dbReference type="ARBA" id="ARBA00023012"/>
    </source>
</evidence>
<dbReference type="Pfam" id="PF00072">
    <property type="entry name" value="Response_reg"/>
    <property type="match status" value="1"/>
</dbReference>
<evidence type="ECO:0000256" key="7">
    <source>
        <dbReference type="SAM" id="Phobius"/>
    </source>
</evidence>
<dbReference type="CDD" id="cd16922">
    <property type="entry name" value="HATPase_EvgS-ArcB-TorS-like"/>
    <property type="match status" value="1"/>
</dbReference>
<keyword evidence="10" id="KW-0547">Nucleotide-binding</keyword>
<sequence length="653" mass="69421">MSGRTAAEGPPSPDGARQDPDAQRWRIYVGNSLRAAPFQVVVGGLLVPIVWAQASPDAALLWFAAVLLAGLVRMVVCLAAIRRGRTAAPAVRRVAAALTGVSGLLWGVMPFAFDLQSGTVALTSASIIGATMVVGAAASSSLYRPAMFAFTLPTLAGQLAYYLHDPQPGHLWMAAVIAIFFLFVWVMTLQFGSEILRRLQSEAALQESHRHIAAQAEELRVLADRHRQEAQNALAASEAKSRFLANMSHEIRTPLNGVLGMAAALAQTSLSAAQRRMVRVIGEAGNGLLHIIDDVLDLSRIEAGKLALDARPFDLALLLRALEAGNADEARRKGLRLSVTCDASARGRFVADANRLRQVLQNLVANALKFTRSGEVTVRAWCDATGPEASDADAREDGSTILRFEVADTGIGIAPDKLEHIFQAFEQADPTTTRRFGGSGLGLSICRQLVTMMGGEIAVDSREGEGSRFTFWVPAQWAPDVARETGAAPAQPLRLVMPDPAADGAVRPVRILAGEDSHTNALVLQALLAPTGAELVVVEDGEKVLAAWEAGGFDLVLMDVHMPVLDGVDATRALRRREAERGAARTPVVALTANVMAHQVEDYYAAGMDACVGKPFERDVLQATIRSALAGESAATNGRPAGRGRPVGWTSAG</sequence>
<feature type="domain" description="Histidine kinase" evidence="8">
    <location>
        <begin position="246"/>
        <end position="477"/>
    </location>
</feature>
<dbReference type="PRINTS" id="PR00344">
    <property type="entry name" value="BCTRLSENSOR"/>
</dbReference>
<keyword evidence="7" id="KW-1133">Transmembrane helix</keyword>
<reference evidence="11" key="1">
    <citation type="journal article" date="2019" name="Int. J. Syst. Evol. Microbiol.">
        <title>The Global Catalogue of Microorganisms (GCM) 10K type strain sequencing project: providing services to taxonomists for standard genome sequencing and annotation.</title>
        <authorList>
            <consortium name="The Broad Institute Genomics Platform"/>
            <consortium name="The Broad Institute Genome Sequencing Center for Infectious Disease"/>
            <person name="Wu L."/>
            <person name="Ma J."/>
        </authorList>
    </citation>
    <scope>NUCLEOTIDE SEQUENCE [LARGE SCALE GENOMIC DNA]</scope>
    <source>
        <strain evidence="11">KCTC 42964</strain>
    </source>
</reference>
<feature type="region of interest" description="Disordered" evidence="6">
    <location>
        <begin position="1"/>
        <end position="20"/>
    </location>
</feature>
<dbReference type="PANTHER" id="PTHR45339:SF1">
    <property type="entry name" value="HYBRID SIGNAL TRANSDUCTION HISTIDINE KINASE J"/>
    <property type="match status" value="1"/>
</dbReference>
<dbReference type="InterPro" id="IPR036890">
    <property type="entry name" value="HATPase_C_sf"/>
</dbReference>
<accession>A0ABV7L0J0</accession>
<dbReference type="InterPro" id="IPR036097">
    <property type="entry name" value="HisK_dim/P_sf"/>
</dbReference>
<dbReference type="CDD" id="cd00082">
    <property type="entry name" value="HisKA"/>
    <property type="match status" value="1"/>
</dbReference>
<dbReference type="SUPFAM" id="SSF52172">
    <property type="entry name" value="CheY-like"/>
    <property type="match status" value="1"/>
</dbReference>
<dbReference type="InterPro" id="IPR001789">
    <property type="entry name" value="Sig_transdc_resp-reg_receiver"/>
</dbReference>
<comment type="caution">
    <text evidence="10">The sequence shown here is derived from an EMBL/GenBank/DDBJ whole genome shotgun (WGS) entry which is preliminary data.</text>
</comment>
<dbReference type="EMBL" id="JBHRTR010000028">
    <property type="protein sequence ID" value="MFC3228173.1"/>
    <property type="molecule type" value="Genomic_DNA"/>
</dbReference>